<dbReference type="EMBL" id="CP036279">
    <property type="protein sequence ID" value="QDU60001.1"/>
    <property type="molecule type" value="Genomic_DNA"/>
</dbReference>
<dbReference type="OrthoDB" id="10014559at2"/>
<dbReference type="Proteomes" id="UP000317093">
    <property type="component" value="Chromosome"/>
</dbReference>
<dbReference type="AlphaFoldDB" id="A0A518AZ40"/>
<evidence type="ECO:0000313" key="1">
    <source>
        <dbReference type="EMBL" id="QDU60001.1"/>
    </source>
</evidence>
<reference evidence="1 2" key="1">
    <citation type="submission" date="2019-02" db="EMBL/GenBank/DDBJ databases">
        <title>Deep-cultivation of Planctomycetes and their phenomic and genomic characterization uncovers novel biology.</title>
        <authorList>
            <person name="Wiegand S."/>
            <person name="Jogler M."/>
            <person name="Boedeker C."/>
            <person name="Pinto D."/>
            <person name="Vollmers J."/>
            <person name="Rivas-Marin E."/>
            <person name="Kohn T."/>
            <person name="Peeters S.H."/>
            <person name="Heuer A."/>
            <person name="Rast P."/>
            <person name="Oberbeckmann S."/>
            <person name="Bunk B."/>
            <person name="Jeske O."/>
            <person name="Meyerdierks A."/>
            <person name="Storesund J.E."/>
            <person name="Kallscheuer N."/>
            <person name="Luecker S."/>
            <person name="Lage O.M."/>
            <person name="Pohl T."/>
            <person name="Merkel B.J."/>
            <person name="Hornburger P."/>
            <person name="Mueller R.-W."/>
            <person name="Bruemmer F."/>
            <person name="Labrenz M."/>
            <person name="Spormann A.M."/>
            <person name="Op den Camp H."/>
            <person name="Overmann J."/>
            <person name="Amann R."/>
            <person name="Jetten M.S.M."/>
            <person name="Mascher T."/>
            <person name="Medema M.H."/>
            <person name="Devos D.P."/>
            <person name="Kaster A.-K."/>
            <person name="Ovreas L."/>
            <person name="Rohde M."/>
            <person name="Galperin M.Y."/>
            <person name="Jogler C."/>
        </authorList>
    </citation>
    <scope>NUCLEOTIDE SEQUENCE [LARGE SCALE GENOMIC DNA]</scope>
    <source>
        <strain evidence="1 2">Pan216</strain>
    </source>
</reference>
<dbReference type="RefSeq" id="WP_145255157.1">
    <property type="nucleotide sequence ID" value="NZ_CP036279.1"/>
</dbReference>
<name>A0A518AZ40_9BACT</name>
<proteinExistence type="predicted"/>
<protein>
    <submittedName>
        <fullName evidence="1">Uncharacterized protein</fullName>
    </submittedName>
</protein>
<keyword evidence="2" id="KW-1185">Reference proteome</keyword>
<accession>A0A518AZ40</accession>
<dbReference type="KEGG" id="knv:Pan216_08380"/>
<evidence type="ECO:0000313" key="2">
    <source>
        <dbReference type="Proteomes" id="UP000317093"/>
    </source>
</evidence>
<organism evidence="1 2">
    <name type="scientific">Kolteria novifilia</name>
    <dbReference type="NCBI Taxonomy" id="2527975"/>
    <lineage>
        <taxon>Bacteria</taxon>
        <taxon>Pseudomonadati</taxon>
        <taxon>Planctomycetota</taxon>
        <taxon>Planctomycetia</taxon>
        <taxon>Kolteriales</taxon>
        <taxon>Kolteriaceae</taxon>
        <taxon>Kolteria</taxon>
    </lineage>
</organism>
<sequence>MANEVKANYESGADLYFFLFNQAGQVWSGSAFVDFSTGSWDSFLLELPEVDIGSGFYFADFPTAITTAGRYWIVIFERLLSASSSSSSSSSDTDGAGPADERIAESFVSWDGSREVEFTLAASTGNYGDGTVGAALSRIGTGNLTIVSIVAASGTVTLVKGDDYTVSQGRALTWTTAAAATWPVLTDATILFRISGNTLLAAGEVVNATGANKSVRVELRCGQTIGLTPGSYSYDLRAILDGSSASSSSSDDCVDGAETVTLARGTLVVLADAS</sequence>
<gene>
    <name evidence="1" type="ORF">Pan216_08380</name>
</gene>